<dbReference type="Pfam" id="PF13561">
    <property type="entry name" value="adh_short_C2"/>
    <property type="match status" value="1"/>
</dbReference>
<accession>A0A5E5AC82</accession>
<sequence>MSRFSEQVVIVTGGASGLGRVSAMRFASEGAKVVVADVSVREGQRTADAVGGIFVETDVGNPEAVNRLVDTAVRHHGRLDVMFNNAGIRGPAGPIEDISLADYHALVRVNLDGVVHGMQAALKVMLAQGGGVIVNTASNGGISPTADIAAYCATKAAVVALTKASAIELAPKGVRVNCICPGVMLSGMTEGLSDETIKLLDKLQPIGRPGDLEEMAEGVLFLASPGASYVIGHALVVDGGAVAGRQLGI</sequence>
<evidence type="ECO:0000256" key="4">
    <source>
        <dbReference type="ARBA" id="ARBA00023098"/>
    </source>
</evidence>
<dbReference type="OrthoDB" id="7064009at2"/>
<evidence type="ECO:0000256" key="3">
    <source>
        <dbReference type="ARBA" id="ARBA00023027"/>
    </source>
</evidence>
<dbReference type="PRINTS" id="PR00081">
    <property type="entry name" value="GDHRDH"/>
</dbReference>
<dbReference type="PANTHER" id="PTHR43180:SF28">
    <property type="entry name" value="NAD(P)-BINDING ROSSMANN-FOLD SUPERFAMILY PROTEIN"/>
    <property type="match status" value="1"/>
</dbReference>
<dbReference type="PANTHER" id="PTHR43180">
    <property type="entry name" value="3-OXOACYL-(ACYL-CARRIER-PROTEIN) REDUCTASE (AFU_ORTHOLOGUE AFUA_6G11210)"/>
    <property type="match status" value="1"/>
</dbReference>
<dbReference type="PRINTS" id="PR00080">
    <property type="entry name" value="SDRFAMILY"/>
</dbReference>
<dbReference type="RefSeq" id="WP_150626319.1">
    <property type="nucleotide sequence ID" value="NZ_CABPSQ010000006.1"/>
</dbReference>
<dbReference type="CDD" id="cd05233">
    <property type="entry name" value="SDR_c"/>
    <property type="match status" value="1"/>
</dbReference>
<comment type="similarity">
    <text evidence="1">Belongs to the short-chain dehydrogenases/reductases (SDR) family.</text>
</comment>
<dbReference type="GO" id="GO:0016491">
    <property type="term" value="F:oxidoreductase activity"/>
    <property type="evidence" value="ECO:0007669"/>
    <property type="project" value="UniProtKB-KW"/>
</dbReference>
<dbReference type="InterPro" id="IPR036291">
    <property type="entry name" value="NAD(P)-bd_dom_sf"/>
</dbReference>
<keyword evidence="5" id="KW-0753">Steroid metabolism</keyword>
<dbReference type="InterPro" id="IPR002347">
    <property type="entry name" value="SDR_fam"/>
</dbReference>
<keyword evidence="2" id="KW-0560">Oxidoreductase</keyword>
<dbReference type="Gene3D" id="3.40.50.720">
    <property type="entry name" value="NAD(P)-binding Rossmann-like Domain"/>
    <property type="match status" value="1"/>
</dbReference>
<evidence type="ECO:0000256" key="2">
    <source>
        <dbReference type="ARBA" id="ARBA00023002"/>
    </source>
</evidence>
<dbReference type="GO" id="GO:0008202">
    <property type="term" value="P:steroid metabolic process"/>
    <property type="evidence" value="ECO:0007669"/>
    <property type="project" value="UniProtKB-KW"/>
</dbReference>
<dbReference type="AlphaFoldDB" id="A0A5E5AC82"/>
<keyword evidence="4" id="KW-0443">Lipid metabolism</keyword>
<keyword evidence="3" id="KW-0520">NAD</keyword>
<evidence type="ECO:0000256" key="5">
    <source>
        <dbReference type="ARBA" id="ARBA00023221"/>
    </source>
</evidence>
<dbReference type="SUPFAM" id="SSF51735">
    <property type="entry name" value="NAD(P)-binding Rossmann-fold domains"/>
    <property type="match status" value="1"/>
</dbReference>
<dbReference type="NCBIfam" id="NF005559">
    <property type="entry name" value="PRK07231.1"/>
    <property type="match status" value="1"/>
</dbReference>
<keyword evidence="7" id="KW-1185">Reference proteome</keyword>
<name>A0A5E5AC82_9BURK</name>
<dbReference type="FunFam" id="3.40.50.720:FF:000084">
    <property type="entry name" value="Short-chain dehydrogenase reductase"/>
    <property type="match status" value="1"/>
</dbReference>
<protein>
    <submittedName>
        <fullName evidence="6">Short-chain dehydrogenase</fullName>
    </submittedName>
</protein>
<reference evidence="6 7" key="1">
    <citation type="submission" date="2019-08" db="EMBL/GenBank/DDBJ databases">
        <authorList>
            <person name="Peeters C."/>
        </authorList>
    </citation>
    <scope>NUCLEOTIDE SEQUENCE [LARGE SCALE GENOMIC DNA]</scope>
    <source>
        <strain evidence="6 7">LMG 31118</strain>
    </source>
</reference>
<dbReference type="Proteomes" id="UP000414136">
    <property type="component" value="Unassembled WGS sequence"/>
</dbReference>
<organism evidence="6 7">
    <name type="scientific">Pandoraea captiosa</name>
    <dbReference type="NCBI Taxonomy" id="2508302"/>
    <lineage>
        <taxon>Bacteria</taxon>
        <taxon>Pseudomonadati</taxon>
        <taxon>Pseudomonadota</taxon>
        <taxon>Betaproteobacteria</taxon>
        <taxon>Burkholderiales</taxon>
        <taxon>Burkholderiaceae</taxon>
        <taxon>Pandoraea</taxon>
    </lineage>
</organism>
<evidence type="ECO:0000313" key="7">
    <source>
        <dbReference type="Proteomes" id="UP000414136"/>
    </source>
</evidence>
<evidence type="ECO:0000256" key="1">
    <source>
        <dbReference type="ARBA" id="ARBA00006484"/>
    </source>
</evidence>
<evidence type="ECO:0000313" key="6">
    <source>
        <dbReference type="EMBL" id="VVE70123.1"/>
    </source>
</evidence>
<gene>
    <name evidence="6" type="ORF">PCA31118_03436</name>
</gene>
<dbReference type="EMBL" id="CABPSQ010000006">
    <property type="protein sequence ID" value="VVE70123.1"/>
    <property type="molecule type" value="Genomic_DNA"/>
</dbReference>
<proteinExistence type="inferred from homology"/>